<keyword evidence="3 9" id="KW-1134">Transmembrane beta strand</keyword>
<evidence type="ECO:0000256" key="10">
    <source>
        <dbReference type="SAM" id="SignalP"/>
    </source>
</evidence>
<evidence type="ECO:0000256" key="3">
    <source>
        <dbReference type="ARBA" id="ARBA00022452"/>
    </source>
</evidence>
<evidence type="ECO:0000256" key="7">
    <source>
        <dbReference type="ARBA" id="ARBA00023136"/>
    </source>
</evidence>
<protein>
    <submittedName>
        <fullName evidence="12">TonB-dependent Receptor Plug Domain</fullName>
    </submittedName>
</protein>
<dbReference type="Gene3D" id="2.170.130.10">
    <property type="entry name" value="TonB-dependent receptor, plug domain"/>
    <property type="match status" value="1"/>
</dbReference>
<keyword evidence="8 9" id="KW-0998">Cell outer membrane</keyword>
<dbReference type="InterPro" id="IPR010917">
    <property type="entry name" value="TonB_rcpt_CS"/>
</dbReference>
<name>A0A1G7A8E1_9FLAO</name>
<feature type="chain" id="PRO_5011506324" evidence="10">
    <location>
        <begin position="26"/>
        <end position="863"/>
    </location>
</feature>
<dbReference type="PROSITE" id="PS01156">
    <property type="entry name" value="TONB_DEPENDENT_REC_2"/>
    <property type="match status" value="1"/>
</dbReference>
<dbReference type="Pfam" id="PF07715">
    <property type="entry name" value="Plug"/>
    <property type="match status" value="1"/>
</dbReference>
<dbReference type="RefSeq" id="WP_092736003.1">
    <property type="nucleotide sequence ID" value="NZ_FNAS01000003.1"/>
</dbReference>
<gene>
    <name evidence="12" type="ORF">SAMN05421544_10387</name>
</gene>
<dbReference type="PANTHER" id="PTHR30069:SF49">
    <property type="entry name" value="OUTER MEMBRANE PROTEIN C"/>
    <property type="match status" value="1"/>
</dbReference>
<dbReference type="GO" id="GO:0044718">
    <property type="term" value="P:siderophore transmembrane transport"/>
    <property type="evidence" value="ECO:0007669"/>
    <property type="project" value="TreeGrafter"/>
</dbReference>
<evidence type="ECO:0000313" key="12">
    <source>
        <dbReference type="EMBL" id="SDE10933.1"/>
    </source>
</evidence>
<evidence type="ECO:0000313" key="13">
    <source>
        <dbReference type="Proteomes" id="UP000198517"/>
    </source>
</evidence>
<accession>A0A1G7A8E1</accession>
<dbReference type="STRING" id="1071918.SAMN05421544_10387"/>
<sequence length="863" mass="96319">MKVNFTKKTALTALVTLSTASVYFAQNVKDSLPEKSKDIKEVVITGVADIAKDRKTPVAVSNIKEAQIVQKLGNQEFPEILNTTPSVYTTKSGGGFGDSRITIRGFDQENIAVLINGVPINDMENGRVYWSNWAGLSDVTSDMQVQRGLGSSKLAIASVGGTINILTKAADKRQMGKVMVGIGNDGYLKSLFSYNTGKTDKGWSSSFLMSRTAGSTYADGTKYEGYNYYFALGFQPNKQHDFQFTITGAPQWHNQRSSSVKISDAIKYGGTEDTPNRRYNADWGYITGSDGIAREYSFRKNYFHKPILSLNWDWKISRTSKLATVLYASFGRGGGTGDLGGAWTGNFKLDSKKGTYSPIMTYASTFRNTQGLYDFDAIMAYNQGYDMSQYGVALNPTPYNAGAYQNVIAPDGSTVRVTSGILRRASINSHNWYGILSNFSNKINDNLRFSVGIDSRYYKGFHYRVISDFLGNNSYTDSSNKNIKAPNIISNSFSTAPKWNAFGTKVDPVKDRIIYSNDSVVKWIGGFGQLEYSNENLSAFVQGSISDQGFQRIDSFMLQGDTSKGTDTTTKTKYLIGYNIKGGSNLNIDRNNNIFVNIGYYSRQPFFEAVYLNNTNNVNPELKNEKIFSIEFGYGFRSSIFNANLNLYRTTWNDQFRRVSWNDNSGARFTANLLGLNEIHQGLEFDFDAKPTKIIHFNGMFSIGDYHYNNNPTAYALDDQTNQVISKNTLEIKNSKVGNKAQMTASLGTSIRPTNWFSFNATYRYADNLYSNYDPTRGGEAIKLPDYGLLDLGANLKWKLTARQEFVLNANVYNVLDKVYISDMYTNIAADADASKNWNGINKNNLVYFGFGRTWAASLSFTF</sequence>
<keyword evidence="2 9" id="KW-0813">Transport</keyword>
<dbReference type="Gene3D" id="2.40.170.20">
    <property type="entry name" value="TonB-dependent receptor, beta-barrel domain"/>
    <property type="match status" value="1"/>
</dbReference>
<evidence type="ECO:0000256" key="6">
    <source>
        <dbReference type="ARBA" id="ARBA00023077"/>
    </source>
</evidence>
<keyword evidence="7 9" id="KW-0472">Membrane</keyword>
<evidence type="ECO:0000256" key="2">
    <source>
        <dbReference type="ARBA" id="ARBA00022448"/>
    </source>
</evidence>
<reference evidence="12 13" key="1">
    <citation type="submission" date="2016-10" db="EMBL/GenBank/DDBJ databases">
        <authorList>
            <person name="de Groot N.N."/>
        </authorList>
    </citation>
    <scope>NUCLEOTIDE SEQUENCE [LARGE SCALE GENOMIC DNA]</scope>
    <source>
        <strain evidence="12 13">DSM 24015</strain>
    </source>
</reference>
<evidence type="ECO:0000259" key="11">
    <source>
        <dbReference type="Pfam" id="PF07715"/>
    </source>
</evidence>
<feature type="domain" description="TonB-dependent receptor plug" evidence="11">
    <location>
        <begin position="53"/>
        <end position="162"/>
    </location>
</feature>
<evidence type="ECO:0000256" key="9">
    <source>
        <dbReference type="PROSITE-ProRule" id="PRU01360"/>
    </source>
</evidence>
<evidence type="ECO:0000256" key="8">
    <source>
        <dbReference type="ARBA" id="ARBA00023237"/>
    </source>
</evidence>
<evidence type="ECO:0000256" key="5">
    <source>
        <dbReference type="ARBA" id="ARBA00022729"/>
    </source>
</evidence>
<dbReference type="PROSITE" id="PS52016">
    <property type="entry name" value="TONB_DEPENDENT_REC_3"/>
    <property type="match status" value="1"/>
</dbReference>
<comment type="subcellular location">
    <subcellularLocation>
        <location evidence="1 9">Cell outer membrane</location>
        <topology evidence="1 9">Multi-pass membrane protein</topology>
    </subcellularLocation>
</comment>
<dbReference type="GO" id="GO:0015344">
    <property type="term" value="F:siderophore uptake transmembrane transporter activity"/>
    <property type="evidence" value="ECO:0007669"/>
    <property type="project" value="TreeGrafter"/>
</dbReference>
<evidence type="ECO:0000256" key="4">
    <source>
        <dbReference type="ARBA" id="ARBA00022692"/>
    </source>
</evidence>
<dbReference type="InterPro" id="IPR012910">
    <property type="entry name" value="Plug_dom"/>
</dbReference>
<keyword evidence="13" id="KW-1185">Reference proteome</keyword>
<dbReference type="EMBL" id="FNAS01000003">
    <property type="protein sequence ID" value="SDE10933.1"/>
    <property type="molecule type" value="Genomic_DNA"/>
</dbReference>
<evidence type="ECO:0000256" key="1">
    <source>
        <dbReference type="ARBA" id="ARBA00004571"/>
    </source>
</evidence>
<keyword evidence="4 9" id="KW-0812">Transmembrane</keyword>
<dbReference type="OrthoDB" id="9761152at2"/>
<comment type="similarity">
    <text evidence="9">Belongs to the TonB-dependent receptor family.</text>
</comment>
<dbReference type="AlphaFoldDB" id="A0A1G7A8E1"/>
<proteinExistence type="inferred from homology"/>
<keyword evidence="6" id="KW-0798">TonB box</keyword>
<keyword evidence="12" id="KW-0675">Receptor</keyword>
<dbReference type="InterPro" id="IPR036942">
    <property type="entry name" value="Beta-barrel_TonB_sf"/>
</dbReference>
<keyword evidence="5 10" id="KW-0732">Signal</keyword>
<dbReference type="InterPro" id="IPR039426">
    <property type="entry name" value="TonB-dep_rcpt-like"/>
</dbReference>
<dbReference type="InterPro" id="IPR037066">
    <property type="entry name" value="Plug_dom_sf"/>
</dbReference>
<dbReference type="Proteomes" id="UP000198517">
    <property type="component" value="Unassembled WGS sequence"/>
</dbReference>
<feature type="signal peptide" evidence="10">
    <location>
        <begin position="1"/>
        <end position="25"/>
    </location>
</feature>
<dbReference type="GO" id="GO:0009279">
    <property type="term" value="C:cell outer membrane"/>
    <property type="evidence" value="ECO:0007669"/>
    <property type="project" value="UniProtKB-SubCell"/>
</dbReference>
<organism evidence="12 13">
    <name type="scientific">Riemerella columbipharyngis</name>
    <dbReference type="NCBI Taxonomy" id="1071918"/>
    <lineage>
        <taxon>Bacteria</taxon>
        <taxon>Pseudomonadati</taxon>
        <taxon>Bacteroidota</taxon>
        <taxon>Flavobacteriia</taxon>
        <taxon>Flavobacteriales</taxon>
        <taxon>Weeksellaceae</taxon>
        <taxon>Riemerella</taxon>
    </lineage>
</organism>
<dbReference type="SUPFAM" id="SSF56935">
    <property type="entry name" value="Porins"/>
    <property type="match status" value="1"/>
</dbReference>
<dbReference type="PANTHER" id="PTHR30069">
    <property type="entry name" value="TONB-DEPENDENT OUTER MEMBRANE RECEPTOR"/>
    <property type="match status" value="1"/>
</dbReference>